<keyword evidence="4 7" id="KW-0238">DNA-binding</keyword>
<evidence type="ECO:0000256" key="4">
    <source>
        <dbReference type="ARBA" id="ARBA00023125"/>
    </source>
</evidence>
<dbReference type="FunFam" id="3.40.470.10:FF:000005">
    <property type="entry name" value="Single-strand selective monofunctional uracil DNA glycosylase"/>
    <property type="match status" value="1"/>
</dbReference>
<dbReference type="GO" id="GO:0000703">
    <property type="term" value="F:oxidized pyrimidine nucleobase lesion DNA N-glycosylase activity"/>
    <property type="evidence" value="ECO:0007669"/>
    <property type="project" value="TreeGrafter"/>
</dbReference>
<dbReference type="CDD" id="cd19374">
    <property type="entry name" value="UDG-F3_SMUG1-like"/>
    <property type="match status" value="1"/>
</dbReference>
<dbReference type="PANTHER" id="PTHR13235:SF2">
    <property type="entry name" value="SINGLE-STRAND SELECTIVE MONOFUNCTIONAL URACIL DNA GLYCOSYLASE"/>
    <property type="match status" value="1"/>
</dbReference>
<dbReference type="PANTHER" id="PTHR13235">
    <property type="entry name" value="SINGLE-STRAND SELECTIVE MONOFUNCTIONAL URACIL DNA GLYCOSYLASE"/>
    <property type="match status" value="1"/>
</dbReference>
<dbReference type="InterPro" id="IPR005122">
    <property type="entry name" value="Uracil-DNA_glycosylase-like"/>
</dbReference>
<name>A0AAQ3QS15_9BACT</name>
<keyword evidence="2" id="KW-0227">DNA damage</keyword>
<dbReference type="GO" id="GO:0004807">
    <property type="term" value="F:triose-phosphate isomerase activity"/>
    <property type="evidence" value="ECO:0007669"/>
    <property type="project" value="InterPro"/>
</dbReference>
<dbReference type="GO" id="GO:0017065">
    <property type="term" value="F:single-strand selective uracil DNA N-glycosylase activity"/>
    <property type="evidence" value="ECO:0007669"/>
    <property type="project" value="InterPro"/>
</dbReference>
<organism evidence="7 8">
    <name type="scientific">Rubellicoccus peritrichatus</name>
    <dbReference type="NCBI Taxonomy" id="3080537"/>
    <lineage>
        <taxon>Bacteria</taxon>
        <taxon>Pseudomonadati</taxon>
        <taxon>Verrucomicrobiota</taxon>
        <taxon>Opitutia</taxon>
        <taxon>Puniceicoccales</taxon>
        <taxon>Cerasicoccaceae</taxon>
        <taxon>Rubellicoccus</taxon>
    </lineage>
</organism>
<evidence type="ECO:0000256" key="1">
    <source>
        <dbReference type="ARBA" id="ARBA00007889"/>
    </source>
</evidence>
<dbReference type="InterPro" id="IPR036895">
    <property type="entry name" value="Uracil-DNA_glycosylase-like_sf"/>
</dbReference>
<feature type="domain" description="Uracil-DNA glycosylase-like" evidence="6">
    <location>
        <begin position="83"/>
        <end position="255"/>
    </location>
</feature>
<dbReference type="GO" id="GO:0006284">
    <property type="term" value="P:base-excision repair"/>
    <property type="evidence" value="ECO:0007669"/>
    <property type="project" value="InterPro"/>
</dbReference>
<evidence type="ECO:0000256" key="5">
    <source>
        <dbReference type="ARBA" id="ARBA00023204"/>
    </source>
</evidence>
<accession>A0AAQ3QS15</accession>
<evidence type="ECO:0000256" key="3">
    <source>
        <dbReference type="ARBA" id="ARBA00022801"/>
    </source>
</evidence>
<gene>
    <name evidence="7" type="ORF">RZN69_02300</name>
</gene>
<comment type="similarity">
    <text evidence="1">Belongs to the uracil-DNA glycosylase (UDG) superfamily. SMUG1 family.</text>
</comment>
<dbReference type="EMBL" id="CP136920">
    <property type="protein sequence ID" value="WOO41903.1"/>
    <property type="molecule type" value="Genomic_DNA"/>
</dbReference>
<proteinExistence type="inferred from homology"/>
<keyword evidence="8" id="KW-1185">Reference proteome</keyword>
<dbReference type="Gene3D" id="3.40.470.10">
    <property type="entry name" value="Uracil-DNA glycosylase-like domain"/>
    <property type="match status" value="1"/>
</dbReference>
<keyword evidence="3" id="KW-0378">Hydrolase</keyword>
<evidence type="ECO:0000313" key="8">
    <source>
        <dbReference type="Proteomes" id="UP001304300"/>
    </source>
</evidence>
<dbReference type="InterPro" id="IPR020861">
    <property type="entry name" value="Triosephosphate_isomerase_AS"/>
</dbReference>
<dbReference type="PROSITE" id="PS00171">
    <property type="entry name" value="TIM_1"/>
    <property type="match status" value="1"/>
</dbReference>
<dbReference type="Proteomes" id="UP001304300">
    <property type="component" value="Chromosome"/>
</dbReference>
<dbReference type="AlphaFoldDB" id="A0AAQ3QS15"/>
<dbReference type="SUPFAM" id="SSF52141">
    <property type="entry name" value="Uracil-DNA glycosylase-like"/>
    <property type="match status" value="1"/>
</dbReference>
<dbReference type="InterPro" id="IPR039134">
    <property type="entry name" value="SMUG1"/>
</dbReference>
<protein>
    <submittedName>
        <fullName evidence="7">Single-stranded DNA-binding protein</fullName>
    </submittedName>
</protein>
<evidence type="ECO:0000256" key="2">
    <source>
        <dbReference type="ARBA" id="ARBA00022763"/>
    </source>
</evidence>
<dbReference type="KEGG" id="puo:RZN69_02300"/>
<keyword evidence="5" id="KW-0234">DNA repair</keyword>
<dbReference type="Pfam" id="PF03167">
    <property type="entry name" value="UDG"/>
    <property type="match status" value="1"/>
</dbReference>
<sequence length="278" mass="31067">MQLLKEHFRDFVWHLPANELSSCSASFTHLSDIMPTIADRVLNAGKKLSDEIEHMDFSPEATHVYNPLVYAWEPYKKYIETWGNSPKKVLFLGMNPGPFGMAQTGIAFGEIASVRDWIGITAPVGKPPVEHPSRPIQGFDCTRAEVSGKRLWGMFAEEFKKPERFFCDHLVMNYCPLLFLDGSANRCRNLTPDKLPAAKTEALYQACDQHLVEVVKALEPEWLVGVGKFAETQAARALKGLDVHISTVLHPSPASPIANRGWAPQALKQLRGAGIWKE</sequence>
<reference evidence="7 8" key="1">
    <citation type="submission" date="2023-10" db="EMBL/GenBank/DDBJ databases">
        <title>Rubellicoccus peritrichatus gen. nov., sp. nov., isolated from an algae of coral reef tank.</title>
        <authorList>
            <person name="Luo J."/>
        </authorList>
    </citation>
    <scope>NUCLEOTIDE SEQUENCE [LARGE SCALE GENOMIC DNA]</scope>
    <source>
        <strain evidence="7 8">CR14</strain>
    </source>
</reference>
<evidence type="ECO:0000313" key="7">
    <source>
        <dbReference type="EMBL" id="WOO41903.1"/>
    </source>
</evidence>
<evidence type="ECO:0000259" key="6">
    <source>
        <dbReference type="Pfam" id="PF03167"/>
    </source>
</evidence>
<dbReference type="GO" id="GO:0003677">
    <property type="term" value="F:DNA binding"/>
    <property type="evidence" value="ECO:0007669"/>
    <property type="project" value="UniProtKB-KW"/>
</dbReference>
<dbReference type="RefSeq" id="WP_317834387.1">
    <property type="nucleotide sequence ID" value="NZ_CP136920.1"/>
</dbReference>